<evidence type="ECO:0000313" key="2">
    <source>
        <dbReference type="Proteomes" id="UP000325313"/>
    </source>
</evidence>
<comment type="caution">
    <text evidence="1">The sequence shown here is derived from an EMBL/GenBank/DDBJ whole genome shotgun (WGS) entry which is preliminary data.</text>
</comment>
<proteinExistence type="predicted"/>
<evidence type="ECO:0000313" key="1">
    <source>
        <dbReference type="EMBL" id="KAA1122782.1"/>
    </source>
</evidence>
<dbReference type="EMBL" id="VDEP01000217">
    <property type="protein sequence ID" value="KAA1122782.1"/>
    <property type="molecule type" value="Genomic_DNA"/>
</dbReference>
<dbReference type="AlphaFoldDB" id="A0A5B0RBM7"/>
<name>A0A5B0RBM7_PUCGR</name>
<accession>A0A5B0RBM7</accession>
<reference evidence="1 2" key="1">
    <citation type="submission" date="2019-05" db="EMBL/GenBank/DDBJ databases">
        <title>Emergence of the Ug99 lineage of the wheat stem rust pathogen through somatic hybridization.</title>
        <authorList>
            <person name="Li F."/>
            <person name="Upadhyaya N.M."/>
            <person name="Sperschneider J."/>
            <person name="Matny O."/>
            <person name="Nguyen-Phuc H."/>
            <person name="Mago R."/>
            <person name="Raley C."/>
            <person name="Miller M.E."/>
            <person name="Silverstein K.A.T."/>
            <person name="Henningsen E."/>
            <person name="Hirsch C.D."/>
            <person name="Visser B."/>
            <person name="Pretorius Z.A."/>
            <person name="Steffenson B.J."/>
            <person name="Schwessinger B."/>
            <person name="Dodds P.N."/>
            <person name="Figueroa M."/>
        </authorList>
    </citation>
    <scope>NUCLEOTIDE SEQUENCE [LARGE SCALE GENOMIC DNA]</scope>
    <source>
        <strain evidence="1 2">Ug99</strain>
    </source>
</reference>
<gene>
    <name evidence="1" type="ORF">PGTUg99_009612</name>
</gene>
<dbReference type="Proteomes" id="UP000325313">
    <property type="component" value="Unassembled WGS sequence"/>
</dbReference>
<organism evidence="1 2">
    <name type="scientific">Puccinia graminis f. sp. tritici</name>
    <dbReference type="NCBI Taxonomy" id="56615"/>
    <lineage>
        <taxon>Eukaryota</taxon>
        <taxon>Fungi</taxon>
        <taxon>Dikarya</taxon>
        <taxon>Basidiomycota</taxon>
        <taxon>Pucciniomycotina</taxon>
        <taxon>Pucciniomycetes</taxon>
        <taxon>Pucciniales</taxon>
        <taxon>Pucciniaceae</taxon>
        <taxon>Puccinia</taxon>
    </lineage>
</organism>
<sequence>MIGPSYQTTNNRTEVLIWLLSLTTIDRTEWPIWLLVIQCRYRKDDASETFIASNQEGEYPVSQLDIGVAVYHQLQSKGIETDLAADLGICCQ</sequence>
<protein>
    <submittedName>
        <fullName evidence="1">Uncharacterized protein</fullName>
    </submittedName>
</protein>